<dbReference type="AlphaFoldDB" id="A0A9W9DJT1"/>
<keyword evidence="7 11" id="KW-0407">Ion channel</keyword>
<proteinExistence type="predicted"/>
<dbReference type="InterPro" id="IPR013099">
    <property type="entry name" value="K_chnl_dom"/>
</dbReference>
<gene>
    <name evidence="11" type="ORF">J3R30DRAFT_740473</name>
</gene>
<organism evidence="11 12">
    <name type="scientific">Lentinula aciculospora</name>
    <dbReference type="NCBI Taxonomy" id="153920"/>
    <lineage>
        <taxon>Eukaryota</taxon>
        <taxon>Fungi</taxon>
        <taxon>Dikarya</taxon>
        <taxon>Basidiomycota</taxon>
        <taxon>Agaricomycotina</taxon>
        <taxon>Agaricomycetes</taxon>
        <taxon>Agaricomycetidae</taxon>
        <taxon>Agaricales</taxon>
        <taxon>Marasmiineae</taxon>
        <taxon>Omphalotaceae</taxon>
        <taxon>Lentinula</taxon>
    </lineage>
</organism>
<dbReference type="OrthoDB" id="297496at2759"/>
<dbReference type="SUPFAM" id="SSF81324">
    <property type="entry name" value="Voltage-gated potassium channels"/>
    <property type="match status" value="2"/>
</dbReference>
<dbReference type="EMBL" id="JAOTPV010000017">
    <property type="protein sequence ID" value="KAJ4473895.1"/>
    <property type="molecule type" value="Genomic_DNA"/>
</dbReference>
<feature type="transmembrane region" description="Helical" evidence="9">
    <location>
        <begin position="363"/>
        <end position="388"/>
    </location>
</feature>
<evidence type="ECO:0000313" key="11">
    <source>
        <dbReference type="EMBL" id="KAJ4473895.1"/>
    </source>
</evidence>
<evidence type="ECO:0000256" key="4">
    <source>
        <dbReference type="ARBA" id="ARBA00022989"/>
    </source>
</evidence>
<name>A0A9W9DJT1_9AGAR</name>
<feature type="domain" description="Potassium channel" evidence="10">
    <location>
        <begin position="316"/>
        <end position="379"/>
    </location>
</feature>
<protein>
    <submittedName>
        <fullName evidence="11">Voltage-gated potassium channel</fullName>
    </submittedName>
</protein>
<keyword evidence="4 9" id="KW-1133">Transmembrane helix</keyword>
<feature type="compositionally biased region" description="Polar residues" evidence="8">
    <location>
        <begin position="560"/>
        <end position="571"/>
    </location>
</feature>
<keyword evidence="6 9" id="KW-0472">Membrane</keyword>
<dbReference type="GO" id="GO:0030322">
    <property type="term" value="P:stabilization of membrane potential"/>
    <property type="evidence" value="ECO:0007669"/>
    <property type="project" value="TreeGrafter"/>
</dbReference>
<comment type="subcellular location">
    <subcellularLocation>
        <location evidence="1">Membrane</location>
        <topology evidence="1">Multi-pass membrane protein</topology>
    </subcellularLocation>
</comment>
<evidence type="ECO:0000256" key="6">
    <source>
        <dbReference type="ARBA" id="ARBA00023136"/>
    </source>
</evidence>
<feature type="transmembrane region" description="Helical" evidence="9">
    <location>
        <begin position="93"/>
        <end position="115"/>
    </location>
</feature>
<feature type="region of interest" description="Disordered" evidence="8">
    <location>
        <begin position="560"/>
        <end position="592"/>
    </location>
</feature>
<dbReference type="PANTHER" id="PTHR11003:SF291">
    <property type="entry name" value="IP11374P"/>
    <property type="match status" value="1"/>
</dbReference>
<feature type="transmembrane region" description="Helical" evidence="9">
    <location>
        <begin position="230"/>
        <end position="251"/>
    </location>
</feature>
<evidence type="ECO:0000256" key="5">
    <source>
        <dbReference type="ARBA" id="ARBA00023065"/>
    </source>
</evidence>
<evidence type="ECO:0000256" key="3">
    <source>
        <dbReference type="ARBA" id="ARBA00022692"/>
    </source>
</evidence>
<evidence type="ECO:0000256" key="2">
    <source>
        <dbReference type="ARBA" id="ARBA00022448"/>
    </source>
</evidence>
<evidence type="ECO:0000256" key="9">
    <source>
        <dbReference type="SAM" id="Phobius"/>
    </source>
</evidence>
<keyword evidence="12" id="KW-1185">Reference proteome</keyword>
<dbReference type="Gene3D" id="1.10.287.70">
    <property type="match status" value="2"/>
</dbReference>
<evidence type="ECO:0000256" key="8">
    <source>
        <dbReference type="SAM" id="MobiDB-lite"/>
    </source>
</evidence>
<keyword evidence="5" id="KW-0406">Ion transport</keyword>
<reference evidence="11" key="1">
    <citation type="submission" date="2022-08" db="EMBL/GenBank/DDBJ databases">
        <title>A Global Phylogenomic Analysis of the Shiitake Genus Lentinula.</title>
        <authorList>
            <consortium name="DOE Joint Genome Institute"/>
            <person name="Sierra-Patev S."/>
            <person name="Min B."/>
            <person name="Naranjo-Ortiz M."/>
            <person name="Looney B."/>
            <person name="Konkel Z."/>
            <person name="Slot J.C."/>
            <person name="Sakamoto Y."/>
            <person name="Steenwyk J.L."/>
            <person name="Rokas A."/>
            <person name="Carro J."/>
            <person name="Camarero S."/>
            <person name="Ferreira P."/>
            <person name="Molpeceres G."/>
            <person name="Ruiz-Duenas F.J."/>
            <person name="Serrano A."/>
            <person name="Henrissat B."/>
            <person name="Drula E."/>
            <person name="Hughes K.W."/>
            <person name="Mata J.L."/>
            <person name="Ishikawa N.K."/>
            <person name="Vargas-Isla R."/>
            <person name="Ushijima S."/>
            <person name="Smith C.A."/>
            <person name="Ahrendt S."/>
            <person name="Andreopoulos W."/>
            <person name="He G."/>
            <person name="Labutti K."/>
            <person name="Lipzen A."/>
            <person name="Ng V."/>
            <person name="Riley R."/>
            <person name="Sandor L."/>
            <person name="Barry K."/>
            <person name="Martinez A.T."/>
            <person name="Xiao Y."/>
            <person name="Gibbons J.G."/>
            <person name="Terashima K."/>
            <person name="Grigoriev I.V."/>
            <person name="Hibbett D.S."/>
        </authorList>
    </citation>
    <scope>NUCLEOTIDE SEQUENCE</scope>
    <source>
        <strain evidence="11">JLM2183</strain>
    </source>
</reference>
<evidence type="ECO:0000256" key="1">
    <source>
        <dbReference type="ARBA" id="ARBA00004141"/>
    </source>
</evidence>
<feature type="transmembrane region" description="Helical" evidence="9">
    <location>
        <begin position="199"/>
        <end position="218"/>
    </location>
</feature>
<dbReference type="GO" id="GO:0022841">
    <property type="term" value="F:potassium ion leak channel activity"/>
    <property type="evidence" value="ECO:0007669"/>
    <property type="project" value="TreeGrafter"/>
</dbReference>
<feature type="compositionally biased region" description="Low complexity" evidence="8">
    <location>
        <begin position="572"/>
        <end position="592"/>
    </location>
</feature>
<evidence type="ECO:0000259" key="10">
    <source>
        <dbReference type="Pfam" id="PF07885"/>
    </source>
</evidence>
<dbReference type="InterPro" id="IPR003280">
    <property type="entry name" value="2pore_dom_K_chnl"/>
</dbReference>
<feature type="transmembrane region" description="Helical" evidence="9">
    <location>
        <begin position="59"/>
        <end position="81"/>
    </location>
</feature>
<feature type="region of interest" description="Disordered" evidence="8">
    <location>
        <begin position="471"/>
        <end position="504"/>
    </location>
</feature>
<feature type="transmembrane region" description="Helical" evidence="9">
    <location>
        <begin position="309"/>
        <end position="327"/>
    </location>
</feature>
<evidence type="ECO:0000313" key="12">
    <source>
        <dbReference type="Proteomes" id="UP001150266"/>
    </source>
</evidence>
<dbReference type="Pfam" id="PF07885">
    <property type="entry name" value="Ion_trans_2"/>
    <property type="match status" value="2"/>
</dbReference>
<sequence>MMLTKEDLKTLPVFAPLIAAVIAPLSTLLDIPALAEPWFFQYHPESGTLTKLPDPPTNITLSGVSLGFNVLANALLIVRFSLTEGLWQHSTNVSLVCWIVKFGIAFGNVLAFGILSRNTPDVSYGEGFWSAVMSLLLATVILGLLLLHFFLVFARDKARGPPSENQIRVRIAGRHFMIQNTLFVTTIGLLALYMSRLEYWTYLQGIYFAIVSVLTVGFGDFYPTKVATQIVLFPFVLVAIVQLVSIIDMLIRFFRGRLASRRAERRREFERRRQEKENEIEKEPNLEQELEFLSRLYHETDKWKTMQDLVASCIGFIIFWLLGAVIFSQIESWTYGEGLYFCYVFFLTIGYGDYAPVTPAGRVVFIVYSIIAVPIMASLAVQAVEGVFQKFSAEVLRKHEAKAGVGQGTIPDRNREVAREVANEVAFDGDEEKTLPQDIRDKLRKNDRMERFKRTHSHFIAAEQKRINAELLSSRPNNSEDREHPGGDNNEERAEESELERQRNEDRILTESILELAVELEKHARRLLLGHMDEGSSARLLLKADRIVQLRNIKALALQEQSTDQDTSEQMDGTSSGQQSGDASASRKAGASSRVNEMMRKYYEEEAELLPFPTDLDEEETLEEVTRYREAFAGLLAVGSRLLKLKDEEKFLFERRYWKRTVDER</sequence>
<accession>A0A9W9DJT1</accession>
<dbReference type="PANTHER" id="PTHR11003">
    <property type="entry name" value="POTASSIUM CHANNEL, SUBFAMILY K"/>
    <property type="match status" value="1"/>
</dbReference>
<dbReference type="Proteomes" id="UP001150266">
    <property type="component" value="Unassembled WGS sequence"/>
</dbReference>
<evidence type="ECO:0000256" key="7">
    <source>
        <dbReference type="ARBA" id="ARBA00023303"/>
    </source>
</evidence>
<dbReference type="GO" id="GO:0015271">
    <property type="term" value="F:outward rectifier potassium channel activity"/>
    <property type="evidence" value="ECO:0007669"/>
    <property type="project" value="TreeGrafter"/>
</dbReference>
<dbReference type="GO" id="GO:0005886">
    <property type="term" value="C:plasma membrane"/>
    <property type="evidence" value="ECO:0007669"/>
    <property type="project" value="TreeGrafter"/>
</dbReference>
<keyword evidence="3 9" id="KW-0812">Transmembrane</keyword>
<feature type="transmembrane region" description="Helical" evidence="9">
    <location>
        <begin position="127"/>
        <end position="154"/>
    </location>
</feature>
<feature type="compositionally biased region" description="Basic and acidic residues" evidence="8">
    <location>
        <begin position="478"/>
        <end position="492"/>
    </location>
</feature>
<comment type="caution">
    <text evidence="11">The sequence shown here is derived from an EMBL/GenBank/DDBJ whole genome shotgun (WGS) entry which is preliminary data.</text>
</comment>
<feature type="transmembrane region" description="Helical" evidence="9">
    <location>
        <begin position="339"/>
        <end position="357"/>
    </location>
</feature>
<feature type="domain" description="Potassium channel" evidence="10">
    <location>
        <begin position="186"/>
        <end position="254"/>
    </location>
</feature>
<keyword evidence="2" id="KW-0813">Transport</keyword>